<proteinExistence type="inferred from homology"/>
<dbReference type="PANTHER" id="PTHR43000">
    <property type="entry name" value="DTDP-D-GLUCOSE 4,6-DEHYDRATASE-RELATED"/>
    <property type="match status" value="1"/>
</dbReference>
<dbReference type="Proteomes" id="UP001174909">
    <property type="component" value="Unassembled WGS sequence"/>
</dbReference>
<dbReference type="InterPro" id="IPR001509">
    <property type="entry name" value="Epimerase_deHydtase"/>
</dbReference>
<accession>A0AA35TDI6</accession>
<dbReference type="InterPro" id="IPR036291">
    <property type="entry name" value="NAD(P)-bd_dom_sf"/>
</dbReference>
<reference evidence="3" key="1">
    <citation type="submission" date="2023-03" db="EMBL/GenBank/DDBJ databases">
        <authorList>
            <person name="Steffen K."/>
            <person name="Cardenas P."/>
        </authorList>
    </citation>
    <scope>NUCLEOTIDE SEQUENCE</scope>
</reference>
<dbReference type="Gene3D" id="3.40.50.720">
    <property type="entry name" value="NAD(P)-binding Rossmann-like Domain"/>
    <property type="match status" value="1"/>
</dbReference>
<comment type="caution">
    <text evidence="3">The sequence shown here is derived from an EMBL/GenBank/DDBJ whole genome shotgun (WGS) entry which is preliminary data.</text>
</comment>
<keyword evidence="4" id="KW-1185">Reference proteome</keyword>
<evidence type="ECO:0000259" key="2">
    <source>
        <dbReference type="Pfam" id="PF01370"/>
    </source>
</evidence>
<protein>
    <submittedName>
        <fullName evidence="3">CDP-paratose 2-epimerase</fullName>
    </submittedName>
</protein>
<dbReference type="EMBL" id="CASHTH010003484">
    <property type="protein sequence ID" value="CAI8045588.1"/>
    <property type="molecule type" value="Genomic_DNA"/>
</dbReference>
<dbReference type="AlphaFoldDB" id="A0AA35TDI6"/>
<evidence type="ECO:0000313" key="4">
    <source>
        <dbReference type="Proteomes" id="UP001174909"/>
    </source>
</evidence>
<dbReference type="SUPFAM" id="SSF51735">
    <property type="entry name" value="NAD(P)-binding Rossmann-fold domains"/>
    <property type="match status" value="1"/>
</dbReference>
<name>A0AA35TDI6_GEOBA</name>
<gene>
    <name evidence="3" type="ORF">GBAR_LOCUS25219</name>
</gene>
<dbReference type="Pfam" id="PF01370">
    <property type="entry name" value="Epimerase"/>
    <property type="match status" value="1"/>
</dbReference>
<evidence type="ECO:0000256" key="1">
    <source>
        <dbReference type="ARBA" id="ARBA00007637"/>
    </source>
</evidence>
<organism evidence="3 4">
    <name type="scientific">Geodia barretti</name>
    <name type="common">Barrett's horny sponge</name>
    <dbReference type="NCBI Taxonomy" id="519541"/>
    <lineage>
        <taxon>Eukaryota</taxon>
        <taxon>Metazoa</taxon>
        <taxon>Porifera</taxon>
        <taxon>Demospongiae</taxon>
        <taxon>Heteroscleromorpha</taxon>
        <taxon>Tetractinellida</taxon>
        <taxon>Astrophorina</taxon>
        <taxon>Geodiidae</taxon>
        <taxon>Geodia</taxon>
    </lineage>
</organism>
<sequence length="321" mass="34967">MARRYRQHYPNRRIVAFDNLSRRGSELNLADFRARNIEFIHGDVRFPRDLESLTGTFDLLIDAAAEPSVHAATNAIDTNLKGTLNCLEWARRRAGALLFLSTSRPQPKDPQPAGLSAAGIGESFATSGHRSLYGATKLASELFVQEYCAAYGLNTLINRCGVIAGPGQWGRADQGVYALWVAGHYFGLGLRYTGFGGRGKQVRDLLHPDDLFALLEAQVACPAAWTGDVFNAGGGLASSTSLVEYTRLCQEATGRTLAIGSIPETQPTDIPYYVTDNAKAQAAFGWTPQKTARDIVGDIHTWLVDNGDLVRPMFTDLTVSE</sequence>
<comment type="similarity">
    <text evidence="1">Belongs to the NAD(P)-dependent epimerase/dehydratase family.</text>
</comment>
<evidence type="ECO:0000313" key="3">
    <source>
        <dbReference type="EMBL" id="CAI8045588.1"/>
    </source>
</evidence>
<feature type="domain" description="NAD-dependent epimerase/dehydratase" evidence="2">
    <location>
        <begin position="12"/>
        <end position="233"/>
    </location>
</feature>